<proteinExistence type="predicted"/>
<evidence type="ECO:0000313" key="2">
    <source>
        <dbReference type="Proteomes" id="UP001207654"/>
    </source>
</evidence>
<dbReference type="RefSeq" id="WP_267540157.1">
    <property type="nucleotide sequence ID" value="NZ_JAPNKA010000001.1"/>
</dbReference>
<protein>
    <submittedName>
        <fullName evidence="1">Uncharacterized protein</fullName>
    </submittedName>
</protein>
<accession>A0ABT4AL39</accession>
<reference evidence="1 2" key="1">
    <citation type="submission" date="2022-11" db="EMBL/GenBank/DDBJ databases">
        <title>Minimal conservation of predation-associated metabolite biosynthetic gene clusters underscores biosynthetic potential of Myxococcota including descriptions for ten novel species: Archangium lansinium sp. nov., Myxococcus landrumus sp. nov., Nannocystis bai.</title>
        <authorList>
            <person name="Ahearne A."/>
            <person name="Stevens C."/>
            <person name="Phillips K."/>
        </authorList>
    </citation>
    <scope>NUCLEOTIDE SEQUENCE [LARGE SCALE GENOMIC DNA]</scope>
    <source>
        <strain evidence="1 2">MIWBW</strain>
    </source>
</reference>
<dbReference type="EMBL" id="JAPNKA010000001">
    <property type="protein sequence ID" value="MCY1081564.1"/>
    <property type="molecule type" value="Genomic_DNA"/>
</dbReference>
<comment type="caution">
    <text evidence="1">The sequence shown here is derived from an EMBL/GenBank/DDBJ whole genome shotgun (WGS) entry which is preliminary data.</text>
</comment>
<name>A0ABT4AL39_9BACT</name>
<keyword evidence="2" id="KW-1185">Reference proteome</keyword>
<dbReference type="Proteomes" id="UP001207654">
    <property type="component" value="Unassembled WGS sequence"/>
</dbReference>
<sequence length="168" mass="19126">MTMLNILREVDKAKVRPVSKVLRQLERLVSGFNYSITLDVKALDLPGAELPLNEVMLACYPESQPHLVHVRQVSLEEMKTDVDSCLRYEGDEAAGPQFTAARREKLEQELLPAFWRGLAELIPYPEAELHSYPDERGLPGYVVFWSFAYVLHHRAQRRCVVITGSSSD</sequence>
<organism evidence="1 2">
    <name type="scientific">Archangium lansingense</name>
    <dbReference type="NCBI Taxonomy" id="2995310"/>
    <lineage>
        <taxon>Bacteria</taxon>
        <taxon>Pseudomonadati</taxon>
        <taxon>Myxococcota</taxon>
        <taxon>Myxococcia</taxon>
        <taxon>Myxococcales</taxon>
        <taxon>Cystobacterineae</taxon>
        <taxon>Archangiaceae</taxon>
        <taxon>Archangium</taxon>
    </lineage>
</organism>
<evidence type="ECO:0000313" key="1">
    <source>
        <dbReference type="EMBL" id="MCY1081564.1"/>
    </source>
</evidence>
<gene>
    <name evidence="1" type="ORF">OV287_44645</name>
</gene>